<feature type="compositionally biased region" description="Polar residues" evidence="1">
    <location>
        <begin position="52"/>
        <end position="67"/>
    </location>
</feature>
<sequence length="1472" mass="168164">MYHPDNAIGRGDGQWHRTPHHTSSPSSDRHNETYFAISSQTKRHHDEPIIGSETSQLGENIQQQPVYVSNKRGRKIADMDDGPHKRPRGSHLLHTTYPSEPDSDSSRTSDLYGYTEPQDNRYNMEERGSSHNVGLGLSHYEQHQPSKQTVNAAQSYYTSSPFRHSYPNDKNFHISPLLAQAVERQRLDRGNSPCYSPSYETYFQNRQMPPHTPHQSLRNQDLTERAAPNKHRRIRMSSASDDHFPTPNRQNLRHTNIMSPELEWEHGDMRDGLIRHSTSNRDSYSRNSMDPPARSPVWADANEDESIHNSFNIREHGHIVHGQENTSRRSLTPEFETVAPHTPFSQRLGSQRVPSYQRMHMQRKLLEPQIEGRYYAAPRKSDTPLDLSEKSTSTPIGSRAWNRNLDGQVSIHQASERQSMAPPTLPSRNLRYQSQATPTPRSSQKYRPLHNSEHTVMEDHERDNTPMQLFKRTRQGDSRQKNKVDYSRYNVGKLYPSISSYNDRPKWQVSTPLMHRKKPPLGYGPASGIYTGSSPHTSANIPIKKSVPMKDRLASMKKRATPRPQTDPVQDRQRRAAEIIIRKELDGLDHIIFGEVIGDSSEEKEKKAALDRAEAQRKREEREKERLIKEEMGKAAELEKKRLQKEAAENARREKEQEEERKRLKREAERKKQEEIEESIKEEKRKKAQDQIEASRQKEIAEREEREREKQKMTLIQAEARELAEIQSRRDLAKMQASSLKPATMFPSQNKKPADTLQKTVEDEDEDSLFIPETNGSTEKTNQVQELTYNVEEKREPNPAGPRSAAEIFANKSNYRSSFQEERDKFESQRRSDAEKKRDEKLQARLGARFGSRPLSEAPSAKRADIARPTSKVDKAYKKARSTSKEKEKPTVLAKANPHTSPTLRSLSPAITAKSTEEATTKGTELSSEVPPERSALSILSLLQKPPNKPSTEVKIISHEERESIENQQHDAKKKRVEQRHEERRKRATEKARNNHRQRLLKEAKEGGYTISPDEMDKRLDAYMKKREDNYQKKKAKQDVDLNSGTIDPSPQSQLQTSPQTHTGSPTQSEQISTQSKSLIDSTDDDVDPDQRARDQSLADMREAMMALGRASARGSRFAQTAAKRTVNPFQSDSEESEEDPDDDPTLESLLAAKTSHKQKVSEESDESDEDEKVVGGHAKLAEQNQSGHSGALNPNGFSTQIDGPLADAPESIGVHADTGPSQHQVPDMRDQANSSNTQGSQDNIVETRMVRVYTVKKLQIVNDTDQATEDIQSFLDRSEANTFAKERTKEYCSSPHNPKSTTEEDEGQLFRGLIVYDDHNKTTIWVKSEIKPSSELDSFDLSALKPRFSESSWLIRFETIKDTFNEESQTWSTHTNSIILPQQQYPDVELANHAAYNHLCKYLKPKEPRLDYFNQHENEIVPALRAARDDVCEEAQPFVCGLEKSETQVQWLAEKEVTVEVVLYKMQGPLN</sequence>
<dbReference type="InParanoid" id="A0A2T3AVH7"/>
<feature type="region of interest" description="Disordered" evidence="1">
    <location>
        <begin position="189"/>
        <end position="252"/>
    </location>
</feature>
<feature type="compositionally biased region" description="Polar residues" evidence="1">
    <location>
        <begin position="774"/>
        <end position="788"/>
    </location>
</feature>
<evidence type="ECO:0000313" key="3">
    <source>
        <dbReference type="Proteomes" id="UP000241818"/>
    </source>
</evidence>
<dbReference type="RefSeq" id="XP_024718631.1">
    <property type="nucleotide sequence ID" value="XM_024865940.1"/>
</dbReference>
<evidence type="ECO:0000256" key="1">
    <source>
        <dbReference type="SAM" id="MobiDB-lite"/>
    </source>
</evidence>
<feature type="compositionally biased region" description="Basic and acidic residues" evidence="1">
    <location>
        <begin position="601"/>
        <end position="711"/>
    </location>
</feature>
<dbReference type="OrthoDB" id="3556655at2759"/>
<protein>
    <submittedName>
        <fullName evidence="2">Uncharacterized protein</fullName>
    </submittedName>
</protein>
<feature type="compositionally biased region" description="Basic and acidic residues" evidence="1">
    <location>
        <begin position="450"/>
        <end position="462"/>
    </location>
</feature>
<feature type="region of interest" description="Disordered" evidence="1">
    <location>
        <begin position="733"/>
        <end position="1240"/>
    </location>
</feature>
<feature type="compositionally biased region" description="Basic and acidic residues" evidence="1">
    <location>
        <begin position="860"/>
        <end position="890"/>
    </location>
</feature>
<feature type="compositionally biased region" description="Acidic residues" evidence="1">
    <location>
        <begin position="1133"/>
        <end position="1146"/>
    </location>
</feature>
<proteinExistence type="predicted"/>
<feature type="region of interest" description="Disordered" evidence="1">
    <location>
        <begin position="600"/>
        <end position="711"/>
    </location>
</feature>
<name>A0A2T3AVH7_AMORE</name>
<dbReference type="EMBL" id="KZ679015">
    <property type="protein sequence ID" value="PSS12633.1"/>
    <property type="molecule type" value="Genomic_DNA"/>
</dbReference>
<feature type="compositionally biased region" description="Basic and acidic residues" evidence="1">
    <location>
        <begin position="118"/>
        <end position="129"/>
    </location>
</feature>
<feature type="compositionally biased region" description="Basic and acidic residues" evidence="1">
    <location>
        <begin position="1089"/>
        <end position="1103"/>
    </location>
</feature>
<keyword evidence="3" id="KW-1185">Reference proteome</keyword>
<gene>
    <name evidence="2" type="ORF">M430DRAFT_30289</name>
</gene>
<reference evidence="2 3" key="1">
    <citation type="journal article" date="2018" name="New Phytol.">
        <title>Comparative genomics and transcriptomics depict ericoid mycorrhizal fungi as versatile saprotrophs and plant mutualists.</title>
        <authorList>
            <person name="Martino E."/>
            <person name="Morin E."/>
            <person name="Grelet G.A."/>
            <person name="Kuo A."/>
            <person name="Kohler A."/>
            <person name="Daghino S."/>
            <person name="Barry K.W."/>
            <person name="Cichocki N."/>
            <person name="Clum A."/>
            <person name="Dockter R.B."/>
            <person name="Hainaut M."/>
            <person name="Kuo R.C."/>
            <person name="LaButti K."/>
            <person name="Lindahl B.D."/>
            <person name="Lindquist E.A."/>
            <person name="Lipzen A."/>
            <person name="Khouja H.R."/>
            <person name="Magnuson J."/>
            <person name="Murat C."/>
            <person name="Ohm R.A."/>
            <person name="Singer S.W."/>
            <person name="Spatafora J.W."/>
            <person name="Wang M."/>
            <person name="Veneault-Fourrey C."/>
            <person name="Henrissat B."/>
            <person name="Grigoriev I.V."/>
            <person name="Martin F.M."/>
            <person name="Perotto S."/>
        </authorList>
    </citation>
    <scope>NUCLEOTIDE SEQUENCE [LARGE SCALE GENOMIC DNA]</scope>
    <source>
        <strain evidence="2 3">ATCC 22711</strain>
    </source>
</reference>
<feature type="compositionally biased region" description="Basic and acidic residues" evidence="1">
    <location>
        <begin position="379"/>
        <end position="389"/>
    </location>
</feature>
<feature type="compositionally biased region" description="Basic and acidic residues" evidence="1">
    <location>
        <begin position="819"/>
        <end position="843"/>
    </location>
</feature>
<feature type="compositionally biased region" description="Polar residues" evidence="1">
    <location>
        <begin position="276"/>
        <end position="288"/>
    </location>
</feature>
<feature type="region of interest" description="Disordered" evidence="1">
    <location>
        <begin position="1"/>
        <end position="35"/>
    </location>
</feature>
<dbReference type="GeneID" id="36574021"/>
<feature type="compositionally biased region" description="Polar residues" evidence="1">
    <location>
        <begin position="426"/>
        <end position="445"/>
    </location>
</feature>
<feature type="region of interest" description="Disordered" evidence="1">
    <location>
        <begin position="1288"/>
        <end position="1307"/>
    </location>
</feature>
<feature type="compositionally biased region" description="Polar residues" evidence="1">
    <location>
        <begin position="193"/>
        <end position="220"/>
    </location>
</feature>
<feature type="compositionally biased region" description="Polar residues" evidence="1">
    <location>
        <begin position="736"/>
        <end position="751"/>
    </location>
</feature>
<evidence type="ECO:0000313" key="2">
    <source>
        <dbReference type="EMBL" id="PSS12633.1"/>
    </source>
</evidence>
<feature type="compositionally biased region" description="Basic and acidic residues" evidence="1">
    <location>
        <begin position="956"/>
        <end position="971"/>
    </location>
</feature>
<feature type="region of interest" description="Disordered" evidence="1">
    <location>
        <begin position="375"/>
        <end position="401"/>
    </location>
</feature>
<feature type="region of interest" description="Disordered" evidence="1">
    <location>
        <begin position="552"/>
        <end position="573"/>
    </location>
</feature>
<accession>A0A2T3AVH7</accession>
<feature type="compositionally biased region" description="Basic and acidic residues" evidence="1">
    <location>
        <begin position="1015"/>
        <end position="1040"/>
    </location>
</feature>
<feature type="compositionally biased region" description="Polar residues" evidence="1">
    <location>
        <begin position="1064"/>
        <end position="1081"/>
    </location>
</feature>
<feature type="compositionally biased region" description="Basic and acidic residues" evidence="1">
    <location>
        <begin position="75"/>
        <end position="84"/>
    </location>
</feature>
<dbReference type="Proteomes" id="UP000241818">
    <property type="component" value="Unassembled WGS sequence"/>
</dbReference>
<feature type="region of interest" description="Disordered" evidence="1">
    <location>
        <begin position="413"/>
        <end position="462"/>
    </location>
</feature>
<feature type="compositionally biased region" description="Low complexity" evidence="1">
    <location>
        <begin position="1049"/>
        <end position="1063"/>
    </location>
</feature>
<feature type="compositionally biased region" description="Basic residues" evidence="1">
    <location>
        <begin position="972"/>
        <end position="999"/>
    </location>
</feature>
<feature type="region of interest" description="Disordered" evidence="1">
    <location>
        <begin position="268"/>
        <end position="294"/>
    </location>
</feature>
<feature type="region of interest" description="Disordered" evidence="1">
    <location>
        <begin position="51"/>
        <end position="136"/>
    </location>
</feature>
<organism evidence="2 3">
    <name type="scientific">Amorphotheca resinae ATCC 22711</name>
    <dbReference type="NCBI Taxonomy" id="857342"/>
    <lineage>
        <taxon>Eukaryota</taxon>
        <taxon>Fungi</taxon>
        <taxon>Dikarya</taxon>
        <taxon>Ascomycota</taxon>
        <taxon>Pezizomycotina</taxon>
        <taxon>Leotiomycetes</taxon>
        <taxon>Helotiales</taxon>
        <taxon>Amorphothecaceae</taxon>
        <taxon>Amorphotheca</taxon>
    </lineage>
</organism>